<dbReference type="Proteomes" id="UP000321192">
    <property type="component" value="Unassembled WGS sequence"/>
</dbReference>
<dbReference type="EMBL" id="SSFD01000012">
    <property type="protein sequence ID" value="TXH92288.1"/>
    <property type="molecule type" value="Genomic_DNA"/>
</dbReference>
<keyword evidence="2" id="KW-0472">Membrane</keyword>
<proteinExistence type="predicted"/>
<feature type="domain" description="TraG N-terminal Proteobacteria" evidence="3">
    <location>
        <begin position="3"/>
        <end position="476"/>
    </location>
</feature>
<feature type="region of interest" description="Disordered" evidence="1">
    <location>
        <begin position="951"/>
        <end position="995"/>
    </location>
</feature>
<feature type="region of interest" description="Disordered" evidence="1">
    <location>
        <begin position="570"/>
        <end position="589"/>
    </location>
</feature>
<evidence type="ECO:0000313" key="5">
    <source>
        <dbReference type="Proteomes" id="UP000321192"/>
    </source>
</evidence>
<evidence type="ECO:0000256" key="2">
    <source>
        <dbReference type="SAM" id="Phobius"/>
    </source>
</evidence>
<evidence type="ECO:0000313" key="4">
    <source>
        <dbReference type="EMBL" id="TXH92288.1"/>
    </source>
</evidence>
<dbReference type="RefSeq" id="WP_276656285.1">
    <property type="nucleotide sequence ID" value="NZ_SSFD01000012.1"/>
</dbReference>
<dbReference type="Pfam" id="PF07916">
    <property type="entry name" value="TraG_N"/>
    <property type="match status" value="1"/>
</dbReference>
<feature type="compositionally biased region" description="Low complexity" evidence="1">
    <location>
        <begin position="678"/>
        <end position="689"/>
    </location>
</feature>
<protein>
    <submittedName>
        <fullName evidence="4">Conjugal transfer protein TraG</fullName>
    </submittedName>
</protein>
<gene>
    <name evidence="4" type="ORF">E6Q80_00685</name>
</gene>
<keyword evidence="2" id="KW-1133">Transmembrane helix</keyword>
<accession>A0A5C7T7U2</accession>
<sequence length="995" mass="103572">MYTIYSYWDMAEIQAVLNAVAMVSGGDDFGSLLRVFGLIGLFVAVTYGFVRARGEDAAAYLVVIAIWYVGLFVPKVTVTIEDRAPATGAPVEVANVPLGLAFFASTTSHIGAWLTETYETNFTLPDDELRFDRNGIIFGSRILEEMRRSTITDPTLAQDITNFVKNCLNPELLVNPPLLNDLINEPDIWNFISTGAGAGMFNPGLAVTVFVPSASESRWVNCSAVVNGGGTLDSADSLNDRLTAVIAGEQSRLARILNPGRTAASANALIATQIEAAETLMLNASRTAAQGIRQNMMINLMRDTSKTIPQLLNDPSAVQIATAESMAAASSNSSYLVMAKVAEGALPKIRNVIHLVVLAVFPILMLLLIMAGTKGGLVLRSYGITLLWIHLWPPLYAVVNYISTMASAKSTVSVLAGIEGQTLGTAASLASTVLSDQAVAGLLSIAVPIMALALVKGGEVAMSGVVSSVMGPAQSAASRAGDSVGQGNIAMGSTSWGTHTASMMSLGKADTNASFMAGQWTRGTGRQIMSGDQGFGGMGSLTASNPGASLDLSRFSQNLGDYQAAAKAGEESRRAITESQQWSDTRSAQAGVSQAWGSVFDSARSWGSEASVVTRNGTSAQVADTAASGRNGSFDGSSSQNSAGSGFKVGSSERAAWDSSGGFSANLGGGHQRTLSHGGAAAPGQAGAAAAGGGAGEKMMEILRMNAGADFGARFNAVNAATRDGSYDSQLTAIDNAIGHSRQVQNGITGAINYLDGIEGSNTTSGGQQLRASLQEALKAEQGYSASLSSLRSKVVQDSSSTNRGVEANENIGNRILQEVFGGDIDAMARSFISGMGSPEGRRAFEGAVSQLKSNDPSLLRNDETPGATGKNDDVVRSAEKRAGRGYDDVAGGGEAAVRQDNADNQSRMPGQPDISVSPVNAKWAVESLASGTNKTLDQVETDAKDNYKTRASQAAVAADKQDATDAPLEAFGLKSSSLEENPARQNVKGWMQPE</sequence>
<organism evidence="4 5">
    <name type="scientific">Thauera aminoaromatica</name>
    <dbReference type="NCBI Taxonomy" id="164330"/>
    <lineage>
        <taxon>Bacteria</taxon>
        <taxon>Pseudomonadati</taxon>
        <taxon>Pseudomonadota</taxon>
        <taxon>Betaproteobacteria</taxon>
        <taxon>Rhodocyclales</taxon>
        <taxon>Zoogloeaceae</taxon>
        <taxon>Thauera</taxon>
    </lineage>
</organism>
<name>A0A5C7T7U2_THASP</name>
<evidence type="ECO:0000259" key="3">
    <source>
        <dbReference type="Pfam" id="PF07916"/>
    </source>
</evidence>
<feature type="transmembrane region" description="Helical" evidence="2">
    <location>
        <begin position="352"/>
        <end position="370"/>
    </location>
</feature>
<evidence type="ECO:0000256" key="1">
    <source>
        <dbReference type="SAM" id="MobiDB-lite"/>
    </source>
</evidence>
<keyword evidence="2" id="KW-0812">Transmembrane</keyword>
<feature type="region of interest" description="Disordered" evidence="1">
    <location>
        <begin position="615"/>
        <end position="650"/>
    </location>
</feature>
<dbReference type="InterPro" id="IPR012931">
    <property type="entry name" value="TraG_N_Proteobacteria"/>
</dbReference>
<feature type="compositionally biased region" description="Polar residues" evidence="1">
    <location>
        <begin position="615"/>
        <end position="644"/>
    </location>
</feature>
<feature type="transmembrane region" description="Helical" evidence="2">
    <location>
        <begin position="32"/>
        <end position="50"/>
    </location>
</feature>
<comment type="caution">
    <text evidence="4">The sequence shown here is derived from an EMBL/GenBank/DDBJ whole genome shotgun (WGS) entry which is preliminary data.</text>
</comment>
<feature type="transmembrane region" description="Helical" evidence="2">
    <location>
        <begin position="57"/>
        <end position="74"/>
    </location>
</feature>
<feature type="transmembrane region" description="Helical" evidence="2">
    <location>
        <begin position="382"/>
        <end position="402"/>
    </location>
</feature>
<feature type="compositionally biased region" description="Polar residues" evidence="1">
    <location>
        <begin position="577"/>
        <end position="589"/>
    </location>
</feature>
<dbReference type="AlphaFoldDB" id="A0A5C7T7U2"/>
<feature type="region of interest" description="Disordered" evidence="1">
    <location>
        <begin position="853"/>
        <end position="877"/>
    </location>
</feature>
<feature type="region of interest" description="Disordered" evidence="1">
    <location>
        <begin position="668"/>
        <end position="692"/>
    </location>
</feature>
<feature type="transmembrane region" description="Helical" evidence="2">
    <location>
        <begin position="438"/>
        <end position="455"/>
    </location>
</feature>
<reference evidence="4 5" key="1">
    <citation type="submission" date="2018-09" db="EMBL/GenBank/DDBJ databases">
        <title>Metagenome Assembled Genomes from an Advanced Water Purification Facility.</title>
        <authorList>
            <person name="Stamps B.W."/>
            <person name="Spear J.R."/>
        </authorList>
    </citation>
    <scope>NUCLEOTIDE SEQUENCE [LARGE SCALE GENOMIC DNA]</scope>
    <source>
        <strain evidence="4">Bin_27_1</strain>
    </source>
</reference>